<sequence length="66" mass="7431">MKSDVSLEAARSQWSQAFARLSRLAALDEAIGSAKGNLRGRSDMEVLERLKGERDALKRAIREWND</sequence>
<name>A0A941D3I2_9CAUL</name>
<evidence type="ECO:0000313" key="2">
    <source>
        <dbReference type="EMBL" id="QQZ49456.1"/>
    </source>
</evidence>
<dbReference type="AlphaFoldDB" id="A0A941D3I2"/>
<keyword evidence="3" id="KW-1185">Reference proteome</keyword>
<dbReference type="RefSeq" id="WP_215341398.1">
    <property type="nucleotide sequence ID" value="NZ_JAGSGD010000001.1"/>
</dbReference>
<evidence type="ECO:0000313" key="1">
    <source>
        <dbReference type="EMBL" id="MBR7620669.1"/>
    </source>
</evidence>
<reference evidence="1" key="2">
    <citation type="submission" date="2021-04" db="EMBL/GenBank/DDBJ databases">
        <title>Draft genome assembly of strain Phenylobacterium sp. 20VBR1 using MiniION and Illumina platforms.</title>
        <authorList>
            <person name="Thomas F.A."/>
            <person name="Krishnan K.P."/>
            <person name="Sinha R.K."/>
        </authorList>
    </citation>
    <scope>NUCLEOTIDE SEQUENCE</scope>
    <source>
        <strain evidence="1">20VBR1</strain>
    </source>
</reference>
<accession>A0A941D3I2</accession>
<protein>
    <submittedName>
        <fullName evidence="1">Uncharacterized protein</fullName>
    </submittedName>
</protein>
<dbReference type="EMBL" id="CP068570">
    <property type="protein sequence ID" value="QQZ49456.1"/>
    <property type="molecule type" value="Genomic_DNA"/>
</dbReference>
<reference evidence="2" key="1">
    <citation type="submission" date="2021-01" db="EMBL/GenBank/DDBJ databases">
        <title>Genome sequence of Phenylobacterium sp. 20VBR1 isolated from a valley glaceir, Ny-Alesund, Svalbard.</title>
        <authorList>
            <person name="Thomas F.A."/>
            <person name="Krishnan K.P."/>
            <person name="Sinha R.K."/>
        </authorList>
    </citation>
    <scope>NUCLEOTIDE SEQUENCE</scope>
    <source>
        <strain evidence="2">20VBR1</strain>
    </source>
</reference>
<gene>
    <name evidence="1" type="ORF">JKL49_14850</name>
    <name evidence="2" type="ORF">JKL49_21075</name>
</gene>
<dbReference type="EMBL" id="JAGSGD010000001">
    <property type="protein sequence ID" value="MBR7620669.1"/>
    <property type="molecule type" value="Genomic_DNA"/>
</dbReference>
<evidence type="ECO:0000313" key="3">
    <source>
        <dbReference type="Proteomes" id="UP000622580"/>
    </source>
</evidence>
<proteinExistence type="predicted"/>
<dbReference type="Proteomes" id="UP000622580">
    <property type="component" value="Unassembled WGS sequence"/>
</dbReference>
<organism evidence="1 3">
    <name type="scientific">Phenylobacterium glaciei</name>
    <dbReference type="NCBI Taxonomy" id="2803784"/>
    <lineage>
        <taxon>Bacteria</taxon>
        <taxon>Pseudomonadati</taxon>
        <taxon>Pseudomonadota</taxon>
        <taxon>Alphaproteobacteria</taxon>
        <taxon>Caulobacterales</taxon>
        <taxon>Caulobacteraceae</taxon>
        <taxon>Phenylobacterium</taxon>
    </lineage>
</organism>